<accession>A0ABY4GNH8</accession>
<comment type="similarity">
    <text evidence="1">Belongs to the glycosyl hydrolase 20 family.</text>
</comment>
<dbReference type="EMBL" id="CP095071">
    <property type="protein sequence ID" value="UOQ85809.1"/>
    <property type="molecule type" value="Genomic_DNA"/>
</dbReference>
<evidence type="ECO:0000259" key="3">
    <source>
        <dbReference type="Pfam" id="PF00728"/>
    </source>
</evidence>
<dbReference type="Pfam" id="PF18088">
    <property type="entry name" value="Glyco_H_20C_C"/>
    <property type="match status" value="1"/>
</dbReference>
<dbReference type="InterPro" id="IPR017853">
    <property type="entry name" value="GH"/>
</dbReference>
<dbReference type="PANTHER" id="PTHR21040:SF8">
    <property type="entry name" value="BCDNA.GH04120"/>
    <property type="match status" value="1"/>
</dbReference>
<feature type="domain" description="Glycoside Hydrolase 20C C-terminal" evidence="4">
    <location>
        <begin position="421"/>
        <end position="608"/>
    </location>
</feature>
<dbReference type="Gene3D" id="3.20.20.80">
    <property type="entry name" value="Glycosidases"/>
    <property type="match status" value="1"/>
</dbReference>
<evidence type="ECO:0000256" key="2">
    <source>
        <dbReference type="ARBA" id="ARBA00022801"/>
    </source>
</evidence>
<keyword evidence="2" id="KW-0378">Hydrolase</keyword>
<evidence type="ECO:0000313" key="6">
    <source>
        <dbReference type="Proteomes" id="UP000831537"/>
    </source>
</evidence>
<dbReference type="CDD" id="cd06565">
    <property type="entry name" value="GH20_GcnA-like"/>
    <property type="match status" value="1"/>
</dbReference>
<name>A0ABY4GNH8_9BACI</name>
<keyword evidence="6" id="KW-1185">Reference proteome</keyword>
<reference evidence="5 6" key="1">
    <citation type="submission" date="2022-04" db="EMBL/GenBank/DDBJ databases">
        <title>Gracilibacillus sp. isolated from saltern.</title>
        <authorList>
            <person name="Won M."/>
            <person name="Lee C.-M."/>
            <person name="Woen H.-Y."/>
            <person name="Kwon S.-W."/>
        </authorList>
    </citation>
    <scope>NUCLEOTIDE SEQUENCE [LARGE SCALE GENOMIC DNA]</scope>
    <source>
        <strain evidence="5 6">SSPM10-3</strain>
    </source>
</reference>
<sequence length="625" mass="72952">MPLFFEGDVTDLQKGIDQFEHEWQFTQSKDGIKVQVKRTDVDEVFVSFNGSVAHIRYHHPIQFFRSVGLLLQHLQTRKRFEIREEPQFQMNGPMLDCSRNAVLTPESIKELIRLMAVMGLDTLLLYMEDTYEIESEPYFGYMRGRYSREELMEVDAFAALFGIEVIPCIQTLAHLSTFLRWDVTRDIRDTDDILLANSEKTYELIEKMVRSASEPFRSKRIHIGMDEAHFLGRGNYMDRFGHQSAFQIMSEHLKCVRDITEKCGLKPMIWSDMYFRIASDRGDYYDRNATIPHDIIRQKPDDVQLVYWDYYHEDQDFYAEYIRKHQAFGSNPVFAGGIWTFNGNTIHYDKTFATTHAALHACKQEGVTEVFVTLWGDDGAETNLFTALLGLQLYAEHGYAREVSREKLRARFQFCTGAEMDAFWQLGNIDSTIYQRNNLEPVNPSKFLLWQDPLTGLFDHDMENQKVAAGYRQLERDLQQVKTKAGKWQGLFDYTGALCAVLSIKSTIGTNMQSAYKQNDQADLELILQEELPVLLQKVKRLHKLHYKQWMETNKAFGWEVLDIRYGGLMLRIETTILRLCEFLDGKITSIPELEQERLSYSIQAKETEMVRCNLYRRIVTSNVF</sequence>
<dbReference type="PANTHER" id="PTHR21040">
    <property type="entry name" value="BCDNA.GH04120"/>
    <property type="match status" value="1"/>
</dbReference>
<dbReference type="Proteomes" id="UP000831537">
    <property type="component" value="Chromosome"/>
</dbReference>
<gene>
    <name evidence="5" type="ORF">MUN87_02570</name>
</gene>
<dbReference type="Gene3D" id="1.20.120.670">
    <property type="entry name" value="N-acetyl-b-d-glucoasminidase"/>
    <property type="match status" value="1"/>
</dbReference>
<dbReference type="Pfam" id="PF00728">
    <property type="entry name" value="Glyco_hydro_20"/>
    <property type="match status" value="1"/>
</dbReference>
<evidence type="ECO:0000259" key="4">
    <source>
        <dbReference type="Pfam" id="PF18088"/>
    </source>
</evidence>
<dbReference type="InterPro" id="IPR041063">
    <property type="entry name" value="Glyco_H_20C_C"/>
</dbReference>
<organism evidence="5 6">
    <name type="scientific">Gracilibacillus salinarum</name>
    <dbReference type="NCBI Taxonomy" id="2932255"/>
    <lineage>
        <taxon>Bacteria</taxon>
        <taxon>Bacillati</taxon>
        <taxon>Bacillota</taxon>
        <taxon>Bacilli</taxon>
        <taxon>Bacillales</taxon>
        <taxon>Bacillaceae</taxon>
        <taxon>Gracilibacillus</taxon>
    </lineage>
</organism>
<dbReference type="InterPro" id="IPR038901">
    <property type="entry name" value="HEXDC-like"/>
</dbReference>
<dbReference type="InterPro" id="IPR015883">
    <property type="entry name" value="Glyco_hydro_20_cat"/>
</dbReference>
<dbReference type="SUPFAM" id="SSF51445">
    <property type="entry name" value="(Trans)glycosidases"/>
    <property type="match status" value="1"/>
</dbReference>
<dbReference type="RefSeq" id="WP_244746055.1">
    <property type="nucleotide sequence ID" value="NZ_CP095071.1"/>
</dbReference>
<proteinExistence type="inferred from homology"/>
<evidence type="ECO:0000256" key="1">
    <source>
        <dbReference type="ARBA" id="ARBA00006285"/>
    </source>
</evidence>
<evidence type="ECO:0000313" key="5">
    <source>
        <dbReference type="EMBL" id="UOQ85809.1"/>
    </source>
</evidence>
<protein>
    <submittedName>
        <fullName evidence="5">Beta-N-acetylhexosaminidase</fullName>
    </submittedName>
</protein>
<feature type="domain" description="Glycoside hydrolase family 20 catalytic" evidence="3">
    <location>
        <begin position="89"/>
        <end position="277"/>
    </location>
</feature>